<evidence type="ECO:0000256" key="1">
    <source>
        <dbReference type="SAM" id="MobiDB-lite"/>
    </source>
</evidence>
<accession>A0A2M4C7Q4</accession>
<dbReference type="AlphaFoldDB" id="A0A2M4C7Q4"/>
<feature type="region of interest" description="Disordered" evidence="1">
    <location>
        <begin position="24"/>
        <end position="46"/>
    </location>
</feature>
<name>A0A2M4C7Q4_9DIPT</name>
<dbReference type="EMBL" id="GGFJ01012030">
    <property type="protein sequence ID" value="MBW61171.1"/>
    <property type="molecule type" value="Transcribed_RNA"/>
</dbReference>
<organism evidence="2">
    <name type="scientific">Anopheles marajoara</name>
    <dbReference type="NCBI Taxonomy" id="58244"/>
    <lineage>
        <taxon>Eukaryota</taxon>
        <taxon>Metazoa</taxon>
        <taxon>Ecdysozoa</taxon>
        <taxon>Arthropoda</taxon>
        <taxon>Hexapoda</taxon>
        <taxon>Insecta</taxon>
        <taxon>Pterygota</taxon>
        <taxon>Neoptera</taxon>
        <taxon>Endopterygota</taxon>
        <taxon>Diptera</taxon>
        <taxon>Nematocera</taxon>
        <taxon>Culicoidea</taxon>
        <taxon>Culicidae</taxon>
        <taxon>Anophelinae</taxon>
        <taxon>Anopheles</taxon>
    </lineage>
</organism>
<reference evidence="2" key="1">
    <citation type="submission" date="2018-01" db="EMBL/GenBank/DDBJ databases">
        <title>An insight into the sialome of Amazonian anophelines.</title>
        <authorList>
            <person name="Ribeiro J.M."/>
            <person name="Scarpassa V."/>
            <person name="Calvo E."/>
        </authorList>
    </citation>
    <scope>NUCLEOTIDE SEQUENCE</scope>
    <source>
        <tissue evidence="2">Salivary glands</tissue>
    </source>
</reference>
<sequence>MIAAAAAAVVAVVETVATRRSHLPPHLHQLYHPPRHRPRPQLDQNHPPVSLPPYVFPCARVADPSARIGMSTVCICKPSKTRRAGRLRLFSAMIPAPSSPYRQQVTWGGGADSPRLEPLLLSF</sequence>
<evidence type="ECO:0000313" key="2">
    <source>
        <dbReference type="EMBL" id="MBW61171.1"/>
    </source>
</evidence>
<proteinExistence type="predicted"/>
<protein>
    <submittedName>
        <fullName evidence="2">Putative secreted protein</fullName>
    </submittedName>
</protein>